<dbReference type="PANTHER" id="PTHR40037:SF1">
    <property type="entry name" value="PHOSPHOESTERASE SAOUHSC_00951-RELATED"/>
    <property type="match status" value="1"/>
</dbReference>
<name>A0A2S7N438_9BACI</name>
<protein>
    <submittedName>
        <fullName evidence="1">2'-5' RNA ligase</fullName>
    </submittedName>
</protein>
<dbReference type="AlphaFoldDB" id="A0A2S7N438"/>
<reference evidence="1 2" key="1">
    <citation type="submission" date="2017-12" db="EMBL/GenBank/DDBJ databases">
        <title>Taxonomic description and draft genome of Pradoshia cofamensis Gen. nov., sp. nov., a thermotolerant bacillale isolated from anterior gut of earthworm Eisenia fetida.</title>
        <authorList>
            <person name="Saha T."/>
            <person name="Chakraborty R."/>
        </authorList>
    </citation>
    <scope>NUCLEOTIDE SEQUENCE [LARGE SCALE GENOMIC DNA]</scope>
    <source>
        <strain evidence="1 2">EAG3</strain>
    </source>
</reference>
<evidence type="ECO:0000313" key="2">
    <source>
        <dbReference type="Proteomes" id="UP000239663"/>
    </source>
</evidence>
<dbReference type="InterPro" id="IPR009097">
    <property type="entry name" value="Cyclic_Pdiesterase"/>
</dbReference>
<evidence type="ECO:0000313" key="1">
    <source>
        <dbReference type="EMBL" id="PQD96789.1"/>
    </source>
</evidence>
<accession>A0A2S7N438</accession>
<gene>
    <name evidence="1" type="ORF">CYL18_02560</name>
</gene>
<comment type="caution">
    <text evidence="1">The sequence shown here is derived from an EMBL/GenBank/DDBJ whole genome shotgun (WGS) entry which is preliminary data.</text>
</comment>
<proteinExistence type="predicted"/>
<dbReference type="PANTHER" id="PTHR40037">
    <property type="entry name" value="PHOSPHOESTERASE YJCG-RELATED"/>
    <property type="match status" value="1"/>
</dbReference>
<dbReference type="Pfam" id="PF13563">
    <property type="entry name" value="2_5_RNA_ligase2"/>
    <property type="match status" value="1"/>
</dbReference>
<dbReference type="RefSeq" id="WP_104847886.1">
    <property type="nucleotide sequence ID" value="NZ_PKOZ01000001.1"/>
</dbReference>
<sequence length="181" mass="21019">MEYFIGIVPPDVYRERIEQFQNRWIAKSGVEPHITLKAQGGLTEDLAWLERVREVCQRFKPFRVSLDGPAYFGETILYLGVQSQELVELHRQIVHAVSSSSESIRRYFELDDFVPHLTLGKERYGGEISRGVTKEGLREMKREVHESLSPYPAFEVSFIRVYALNDKFVRYEGFEDIALGD</sequence>
<dbReference type="OrthoDB" id="70764at2"/>
<keyword evidence="1" id="KW-0436">Ligase</keyword>
<keyword evidence="2" id="KW-1185">Reference proteome</keyword>
<dbReference type="Proteomes" id="UP000239663">
    <property type="component" value="Unassembled WGS sequence"/>
</dbReference>
<dbReference type="GO" id="GO:0016874">
    <property type="term" value="F:ligase activity"/>
    <property type="evidence" value="ECO:0007669"/>
    <property type="project" value="UniProtKB-KW"/>
</dbReference>
<dbReference type="Gene3D" id="3.90.1140.10">
    <property type="entry name" value="Cyclic phosphodiesterase"/>
    <property type="match status" value="1"/>
</dbReference>
<organism evidence="1 2">
    <name type="scientific">Pradoshia eiseniae</name>
    <dbReference type="NCBI Taxonomy" id="2064768"/>
    <lineage>
        <taxon>Bacteria</taxon>
        <taxon>Bacillati</taxon>
        <taxon>Bacillota</taxon>
        <taxon>Bacilli</taxon>
        <taxon>Bacillales</taxon>
        <taxon>Bacillaceae</taxon>
        <taxon>Pradoshia</taxon>
    </lineage>
</organism>
<dbReference type="InterPro" id="IPR050580">
    <property type="entry name" value="2H_phosphoesterase_YjcG-like"/>
</dbReference>
<dbReference type="EMBL" id="PKOZ01000001">
    <property type="protein sequence ID" value="PQD96789.1"/>
    <property type="molecule type" value="Genomic_DNA"/>
</dbReference>
<dbReference type="SUPFAM" id="SSF55144">
    <property type="entry name" value="LigT-like"/>
    <property type="match status" value="1"/>
</dbReference>